<dbReference type="PROSITE" id="PS00433">
    <property type="entry name" value="PHOSPHOFRUCTOKINASE"/>
    <property type="match status" value="1"/>
</dbReference>
<dbReference type="GO" id="GO:0046872">
    <property type="term" value="F:metal ion binding"/>
    <property type="evidence" value="ECO:0007669"/>
    <property type="project" value="UniProtKB-KW"/>
</dbReference>
<comment type="similarity">
    <text evidence="10">Belongs to the phosphofructokinase type A (PFKA) family. Mixed-substrate PFK group III subfamily.</text>
</comment>
<dbReference type="PRINTS" id="PR00476">
    <property type="entry name" value="PHFRCTKINASE"/>
</dbReference>
<evidence type="ECO:0000313" key="12">
    <source>
        <dbReference type="EMBL" id="EWT06423.1"/>
    </source>
</evidence>
<evidence type="ECO:0000256" key="9">
    <source>
        <dbReference type="ARBA" id="ARBA00023152"/>
    </source>
</evidence>
<feature type="binding site" description="in other chain" evidence="10">
    <location>
        <position position="222"/>
    </location>
    <ligand>
        <name>substrate</name>
        <note>ligand shared between dimeric partners</note>
    </ligand>
</feature>
<dbReference type="GO" id="GO:0005524">
    <property type="term" value="F:ATP binding"/>
    <property type="evidence" value="ECO:0007669"/>
    <property type="project" value="UniProtKB-KW"/>
</dbReference>
<feature type="binding site" evidence="10">
    <location>
        <position position="266"/>
    </location>
    <ligand>
        <name>substrate</name>
        <note>ligand shared between dimeric partners</note>
    </ligand>
</feature>
<keyword evidence="9 10" id="KW-0324">Glycolysis</keyword>
<dbReference type="OrthoDB" id="9802503at2"/>
<dbReference type="InterPro" id="IPR012829">
    <property type="entry name" value="Phosphofructokinase_III"/>
</dbReference>
<dbReference type="EMBL" id="AWQS01000048">
    <property type="protein sequence ID" value="EWT06423.1"/>
    <property type="molecule type" value="Genomic_DNA"/>
</dbReference>
<feature type="binding site" evidence="10">
    <location>
        <position position="10"/>
    </location>
    <ligand>
        <name>ATP</name>
        <dbReference type="ChEBI" id="CHEBI:30616"/>
    </ligand>
</feature>
<feature type="domain" description="Phosphofructokinase" evidence="11">
    <location>
        <begin position="2"/>
        <end position="297"/>
    </location>
</feature>
<comment type="subcellular location">
    <subcellularLocation>
        <location evidence="2 10">Cytoplasm</location>
    </subcellularLocation>
</comment>
<keyword evidence="4 10" id="KW-0963">Cytoplasm</keyword>
<accession>W9GNM0</accession>
<dbReference type="PANTHER" id="PTHR13697:SF52">
    <property type="entry name" value="ATP-DEPENDENT 6-PHOSPHOFRUCTOKINASE 3"/>
    <property type="match status" value="1"/>
</dbReference>
<dbReference type="HAMAP" id="MF_01976">
    <property type="entry name" value="Phosphofructokinase_III"/>
    <property type="match status" value="1"/>
</dbReference>
<dbReference type="Pfam" id="PF00365">
    <property type="entry name" value="PFK"/>
    <property type="match status" value="1"/>
</dbReference>
<comment type="cofactor">
    <cofactor evidence="1 10">
        <name>Mg(2+)</name>
        <dbReference type="ChEBI" id="CHEBI:18420"/>
    </cofactor>
</comment>
<dbReference type="InterPro" id="IPR022953">
    <property type="entry name" value="ATP_PFK"/>
</dbReference>
<evidence type="ECO:0000256" key="10">
    <source>
        <dbReference type="HAMAP-Rule" id="MF_01976"/>
    </source>
</evidence>
<keyword evidence="10" id="KW-0067">ATP-binding</keyword>
<feature type="active site" description="Proton acceptor" evidence="10">
    <location>
        <position position="127"/>
    </location>
</feature>
<keyword evidence="10" id="KW-0547">Nucleotide-binding</keyword>
<dbReference type="InterPro" id="IPR035966">
    <property type="entry name" value="PKF_sf"/>
</dbReference>
<evidence type="ECO:0000256" key="4">
    <source>
        <dbReference type="ARBA" id="ARBA00022490"/>
    </source>
</evidence>
<evidence type="ECO:0000256" key="3">
    <source>
        <dbReference type="ARBA" id="ARBA00004679"/>
    </source>
</evidence>
<dbReference type="Proteomes" id="UP000019494">
    <property type="component" value="Unassembled WGS sequence"/>
</dbReference>
<dbReference type="GO" id="GO:0070095">
    <property type="term" value="F:fructose-6-phosphate binding"/>
    <property type="evidence" value="ECO:0007669"/>
    <property type="project" value="TreeGrafter"/>
</dbReference>
<keyword evidence="7 10" id="KW-0418">Kinase</keyword>
<dbReference type="GO" id="GO:0042802">
    <property type="term" value="F:identical protein binding"/>
    <property type="evidence" value="ECO:0007669"/>
    <property type="project" value="TreeGrafter"/>
</dbReference>
<dbReference type="PANTHER" id="PTHR13697">
    <property type="entry name" value="PHOSPHOFRUCTOKINASE"/>
    <property type="match status" value="1"/>
</dbReference>
<evidence type="ECO:0000256" key="7">
    <source>
        <dbReference type="ARBA" id="ARBA00022777"/>
    </source>
</evidence>
<dbReference type="GO" id="GO:0030388">
    <property type="term" value="P:fructose 1,6-bisphosphate metabolic process"/>
    <property type="evidence" value="ECO:0007669"/>
    <property type="project" value="TreeGrafter"/>
</dbReference>
<dbReference type="AlphaFoldDB" id="W9GNM0"/>
<name>W9GNM0_9MICO</name>
<dbReference type="InterPro" id="IPR000023">
    <property type="entry name" value="Phosphofructokinase_dom"/>
</dbReference>
<feature type="site" description="Important for substrate specificity; cannot use PPi as phosphoryl donor" evidence="10">
    <location>
        <position position="104"/>
    </location>
</feature>
<evidence type="ECO:0000256" key="2">
    <source>
        <dbReference type="ARBA" id="ARBA00004496"/>
    </source>
</evidence>
<dbReference type="SUPFAM" id="SSF53784">
    <property type="entry name" value="Phosphofructokinase"/>
    <property type="match status" value="1"/>
</dbReference>
<feature type="binding site" description="in other chain" evidence="10">
    <location>
        <begin position="125"/>
        <end position="127"/>
    </location>
    <ligand>
        <name>substrate</name>
        <note>ligand shared between dimeric partners</note>
    </ligand>
</feature>
<reference evidence="13" key="1">
    <citation type="submission" date="2013-08" db="EMBL/GenBank/DDBJ databases">
        <title>Intrasporangium oryzae NRRL B-24470.</title>
        <authorList>
            <person name="Liu H."/>
            <person name="Wang G."/>
        </authorList>
    </citation>
    <scope>NUCLEOTIDE SEQUENCE [LARGE SCALE GENOMIC DNA]</scope>
    <source>
        <strain evidence="13">Q5-1</strain>
    </source>
</reference>
<dbReference type="PATRIC" id="fig|584657.3.peg.1642"/>
<feature type="binding site" evidence="10">
    <location>
        <position position="162"/>
    </location>
    <ligand>
        <name>substrate</name>
        <note>ligand shared between dimeric partners</note>
    </ligand>
</feature>
<comment type="pathway">
    <text evidence="3 10">Carbohydrate degradation; glycolysis; D-glyceraldehyde 3-phosphate and glycerone phosphate from D-glucose: step 3/4.</text>
</comment>
<keyword evidence="5 10" id="KW-0808">Transferase</keyword>
<evidence type="ECO:0000256" key="5">
    <source>
        <dbReference type="ARBA" id="ARBA00022679"/>
    </source>
</evidence>
<evidence type="ECO:0000313" key="13">
    <source>
        <dbReference type="Proteomes" id="UP000019494"/>
    </source>
</evidence>
<evidence type="ECO:0000256" key="6">
    <source>
        <dbReference type="ARBA" id="ARBA00022723"/>
    </source>
</evidence>
<organism evidence="12 13">
    <name type="scientific">Intrasporangium chromatireducens Q5-1</name>
    <dbReference type="NCBI Taxonomy" id="584657"/>
    <lineage>
        <taxon>Bacteria</taxon>
        <taxon>Bacillati</taxon>
        <taxon>Actinomycetota</taxon>
        <taxon>Actinomycetes</taxon>
        <taxon>Micrococcales</taxon>
        <taxon>Intrasporangiaceae</taxon>
        <taxon>Intrasporangium</taxon>
    </lineage>
</organism>
<dbReference type="GO" id="GO:0061621">
    <property type="term" value="P:canonical glycolysis"/>
    <property type="evidence" value="ECO:0007669"/>
    <property type="project" value="TreeGrafter"/>
</dbReference>
<dbReference type="InterPro" id="IPR015912">
    <property type="entry name" value="Phosphofructokinase_CS"/>
</dbReference>
<keyword evidence="6 10" id="KW-0479">Metal-binding</keyword>
<feature type="binding site" evidence="10">
    <location>
        <begin position="72"/>
        <end position="73"/>
    </location>
    <ligand>
        <name>ATP</name>
        <dbReference type="ChEBI" id="CHEBI:30616"/>
    </ligand>
</feature>
<gene>
    <name evidence="10" type="primary">pfkA</name>
    <name evidence="12" type="ORF">N864_21530</name>
</gene>
<dbReference type="GO" id="GO:0047334">
    <property type="term" value="F:diphosphate-fructose-6-phosphate 1-phosphotransferase activity"/>
    <property type="evidence" value="ECO:0007669"/>
    <property type="project" value="InterPro"/>
</dbReference>
<protein>
    <recommendedName>
        <fullName evidence="10">ATP-dependent 6-phosphofructokinase</fullName>
        <shortName evidence="10">ATP-PFK</shortName>
        <shortName evidence="10">Phosphofructokinase</shortName>
        <ecNumber evidence="10">2.7.1.11</ecNumber>
    </recommendedName>
    <alternativeName>
        <fullName evidence="10">Phosphohexokinase</fullName>
    </alternativeName>
</protein>
<dbReference type="GO" id="GO:0006002">
    <property type="term" value="P:fructose 6-phosphate metabolic process"/>
    <property type="evidence" value="ECO:0007669"/>
    <property type="project" value="InterPro"/>
</dbReference>
<keyword evidence="8 10" id="KW-0460">Magnesium</keyword>
<dbReference type="Gene3D" id="3.40.50.460">
    <property type="entry name" value="Phosphofructokinase domain"/>
    <property type="match status" value="1"/>
</dbReference>
<feature type="binding site" description="in other chain" evidence="10">
    <location>
        <begin position="272"/>
        <end position="275"/>
    </location>
    <ligand>
        <name>substrate</name>
        <note>ligand shared between dimeric partners</note>
    </ligand>
</feature>
<dbReference type="PIRSF" id="PIRSF000532">
    <property type="entry name" value="ATP_PFK_prok"/>
    <property type="match status" value="1"/>
</dbReference>
<dbReference type="NCBIfam" id="NF002872">
    <property type="entry name" value="PRK03202.1"/>
    <property type="match status" value="1"/>
</dbReference>
<evidence type="ECO:0000259" key="11">
    <source>
        <dbReference type="Pfam" id="PF00365"/>
    </source>
</evidence>
<dbReference type="GO" id="GO:0003872">
    <property type="term" value="F:6-phosphofructokinase activity"/>
    <property type="evidence" value="ECO:0007669"/>
    <property type="project" value="UniProtKB-UniRule"/>
</dbReference>
<dbReference type="NCBIfam" id="TIGR02483">
    <property type="entry name" value="PFK_mixed"/>
    <property type="match status" value="1"/>
</dbReference>
<evidence type="ECO:0000256" key="8">
    <source>
        <dbReference type="ARBA" id="ARBA00022842"/>
    </source>
</evidence>
<feature type="binding site" description="in other chain" evidence="10">
    <location>
        <begin position="169"/>
        <end position="171"/>
    </location>
    <ligand>
        <name>substrate</name>
        <note>ligand shared between dimeric partners</note>
    </ligand>
</feature>
<keyword evidence="13" id="KW-1185">Reference proteome</keyword>
<dbReference type="EC" id="2.7.1.11" evidence="10"/>
<feature type="binding site" evidence="10">
    <location>
        <begin position="102"/>
        <end position="105"/>
    </location>
    <ligand>
        <name>ATP</name>
        <dbReference type="ChEBI" id="CHEBI:30616"/>
    </ligand>
</feature>
<feature type="binding site" evidence="10">
    <location>
        <position position="103"/>
    </location>
    <ligand>
        <name>Mg(2+)</name>
        <dbReference type="ChEBI" id="CHEBI:18420"/>
        <note>catalytic</note>
    </ligand>
</feature>
<dbReference type="RefSeq" id="WP_034715532.1">
    <property type="nucleotide sequence ID" value="NZ_AWQS01000048.1"/>
</dbReference>
<dbReference type="UniPathway" id="UPA00109">
    <property type="reaction ID" value="UER00182"/>
</dbReference>
<proteinExistence type="inferred from homology"/>
<comment type="function">
    <text evidence="10">Catalyzes the phosphorylation of D-fructose 6-phosphate to fructose 1,6-bisphosphate by ATP, the first committing step of glycolysis.</text>
</comment>
<sequence length="356" mass="38274">MRIGILTGGGDCPGLNAVIRGAVRAAEVTYDSTVIGFRNAWRGVMEDDYEPLDVEVCRGILPRGGTILGTSRDQPFAREDGLKLVRKAYDRHGLDAIIAVGGEGSMAVVNELHQNGFPVIGVPKTIDNDIQLTEMTFGFQTAVQICTDAIDRLHTTAESHHRVLVVEVMGRHVGHIAIWSGLAGGAAMTLTPEDPFDIEEVCERIVGRHRKGRYATIIVVAEGALPKPGTFQIPEPEVDSYGHKVLGGIGHILEREIHGRTGIETRTTVLGHIQRGGSPVAFDRMLGTRFGVAAIEAALDGAWGEMVALQQGSITRVPVKDAIGSLKTVTPDLLRLNTMFQPRLPGDDHPGLPVEG</sequence>
<comment type="caution">
    <text evidence="12">The sequence shown here is derived from an EMBL/GenBank/DDBJ whole genome shotgun (WGS) entry which is preliminary data.</text>
</comment>
<dbReference type="GO" id="GO:0048029">
    <property type="term" value="F:monosaccharide binding"/>
    <property type="evidence" value="ECO:0007669"/>
    <property type="project" value="TreeGrafter"/>
</dbReference>
<comment type="subunit">
    <text evidence="10">Homodimer or homotetramer.</text>
</comment>
<comment type="catalytic activity">
    <reaction evidence="10">
        <text>beta-D-fructose 6-phosphate + ATP = beta-D-fructose 1,6-bisphosphate + ADP + H(+)</text>
        <dbReference type="Rhea" id="RHEA:16109"/>
        <dbReference type="ChEBI" id="CHEBI:15378"/>
        <dbReference type="ChEBI" id="CHEBI:30616"/>
        <dbReference type="ChEBI" id="CHEBI:32966"/>
        <dbReference type="ChEBI" id="CHEBI:57634"/>
        <dbReference type="ChEBI" id="CHEBI:456216"/>
        <dbReference type="EC" id="2.7.1.11"/>
    </reaction>
</comment>
<dbReference type="GO" id="GO:0016208">
    <property type="term" value="F:AMP binding"/>
    <property type="evidence" value="ECO:0007669"/>
    <property type="project" value="TreeGrafter"/>
</dbReference>
<dbReference type="InterPro" id="IPR012003">
    <property type="entry name" value="ATP_PFK_prok-type"/>
</dbReference>
<comment type="caution">
    <text evidence="10">Lacks conserved residue(s) required for the propagation of feature annotation.</text>
</comment>
<evidence type="ECO:0000256" key="1">
    <source>
        <dbReference type="ARBA" id="ARBA00001946"/>
    </source>
</evidence>
<dbReference type="FunFam" id="3.40.50.460:FF:000002">
    <property type="entry name" value="ATP-dependent 6-phosphofructokinase"/>
    <property type="match status" value="1"/>
</dbReference>
<dbReference type="GO" id="GO:0005945">
    <property type="term" value="C:6-phosphofructokinase complex"/>
    <property type="evidence" value="ECO:0007669"/>
    <property type="project" value="TreeGrafter"/>
</dbReference>
<dbReference type="Gene3D" id="3.40.50.450">
    <property type="match status" value="1"/>
</dbReference>